<feature type="domain" description="VWFA" evidence="1">
    <location>
        <begin position="444"/>
        <end position="647"/>
    </location>
</feature>
<organism evidence="2 3">
    <name type="scientific">Archangium minus</name>
    <dbReference type="NCBI Taxonomy" id="83450"/>
    <lineage>
        <taxon>Bacteria</taxon>
        <taxon>Pseudomonadati</taxon>
        <taxon>Myxococcota</taxon>
        <taxon>Myxococcia</taxon>
        <taxon>Myxococcales</taxon>
        <taxon>Cystobacterineae</taxon>
        <taxon>Archangiaceae</taxon>
        <taxon>Archangium</taxon>
    </lineage>
</organism>
<dbReference type="EMBL" id="CP043494">
    <property type="protein sequence ID" value="WNG48306.1"/>
    <property type="molecule type" value="Genomic_DNA"/>
</dbReference>
<dbReference type="InterPro" id="IPR002035">
    <property type="entry name" value="VWF_A"/>
</dbReference>
<accession>A0ABY9WYT5</accession>
<dbReference type="CDD" id="cd00198">
    <property type="entry name" value="vWFA"/>
    <property type="match status" value="1"/>
</dbReference>
<evidence type="ECO:0000259" key="1">
    <source>
        <dbReference type="PROSITE" id="PS50234"/>
    </source>
</evidence>
<evidence type="ECO:0000313" key="2">
    <source>
        <dbReference type="EMBL" id="WNG48306.1"/>
    </source>
</evidence>
<dbReference type="PROSITE" id="PS50234">
    <property type="entry name" value="VWFA"/>
    <property type="match status" value="1"/>
</dbReference>
<dbReference type="Gene3D" id="3.40.50.410">
    <property type="entry name" value="von Willebrand factor, type A domain"/>
    <property type="match status" value="1"/>
</dbReference>
<dbReference type="RefSeq" id="WP_395805651.1">
    <property type="nucleotide sequence ID" value="NZ_CP043494.1"/>
</dbReference>
<proteinExistence type="predicted"/>
<protein>
    <submittedName>
        <fullName evidence="2">VWA domain-containing protein</fullName>
    </submittedName>
</protein>
<evidence type="ECO:0000313" key="3">
    <source>
        <dbReference type="Proteomes" id="UP001611383"/>
    </source>
</evidence>
<dbReference type="SUPFAM" id="SSF53300">
    <property type="entry name" value="vWA-like"/>
    <property type="match status" value="1"/>
</dbReference>
<dbReference type="InterPro" id="IPR036465">
    <property type="entry name" value="vWFA_dom_sf"/>
</dbReference>
<dbReference type="Proteomes" id="UP001611383">
    <property type="component" value="Chromosome"/>
</dbReference>
<sequence length="770" mass="85563">MLGSRLSRLRLRLDALQGSPSQSEGLRGWWLGLTAPAEVDLSLPTVTALDKALERVGVHTLADARLLLELGVKKGRVGELATGLKTRAGEALEEFERTLEAVEKMLRVGRMPPGARTALERGFVRLARVLRVADLFMSPTPPPREAEGEFEIFSRPGPLWNERGAPSKARMAVAEFLAERARTNVEDLVQKRRDLDIAHELLLRIGMEHDRDRGVALRSEVAQARERVREQPATRSLDALVKEVRRTASRDPHMAWRSLRGLYERALEANDPRLAAAARAALEPMMPSREPMRAMLESAERDDLTRWFGEAPPALEGPNALRQAPKVSSADDLLADLAFSLRPEQLSAFELAAGCARYFDVEDSLTEEIVEVNTRKVRPVPRRVPYPTQNMTFERTGGLHDVHNFVISDPRLLVYDLAAHSQTVRAYLEDEPPPQPKKMKRTAVRVYVCDASGSMHGSRARFRDAIIIAELNNLRVKARQGVPFDPLYFSFFNDAPTELARVDTAREATRQIEKLFRDSPAEGQTDISLALMSAFDSIRAARGKDPYLARATVVLITDGEDRVDLELIRRTRAPVDALDISLSFISLGEENPDLKSLVMEQRARGGRAFYHHLSDQEIQWAKTEFDSPWRTLLPHDVPVTPEVIEALTPHLEALEAMATGRTEVSRAPVTSEASFDALFPDPEQVGAQPLAGEAPGPEVIARVADILDAIVESAALASADRRATEGINLLQHLLGVYQLTPARYLSALAVGGSQVHERLARVRLLCRPFE</sequence>
<gene>
    <name evidence="2" type="ORF">F0U60_32375</name>
</gene>
<keyword evidence="3" id="KW-1185">Reference proteome</keyword>
<reference evidence="2 3" key="1">
    <citation type="submission" date="2019-08" db="EMBL/GenBank/DDBJ databases">
        <title>Archangium and Cystobacter genomes.</title>
        <authorList>
            <person name="Chen I.-C.K."/>
            <person name="Wielgoss S."/>
        </authorList>
    </citation>
    <scope>NUCLEOTIDE SEQUENCE [LARGE SCALE GENOMIC DNA]</scope>
    <source>
        <strain evidence="2 3">Cbm 6</strain>
    </source>
</reference>
<name>A0ABY9WYT5_9BACT</name>